<dbReference type="AlphaFoldDB" id="A0A078SS82"/>
<dbReference type="Pfam" id="PF19555">
    <property type="entry name" value="DUF6078"/>
    <property type="match status" value="1"/>
</dbReference>
<dbReference type="RefSeq" id="WP_005833904.1">
    <property type="nucleotide sequence ID" value="NZ_JNHN01000005.1"/>
</dbReference>
<evidence type="ECO:0000313" key="2">
    <source>
        <dbReference type="Proteomes" id="UP000028013"/>
    </source>
</evidence>
<dbReference type="EMBL" id="JNHN01000005">
    <property type="protein sequence ID" value="KDS64749.1"/>
    <property type="molecule type" value="Genomic_DNA"/>
</dbReference>
<evidence type="ECO:0000313" key="1">
    <source>
        <dbReference type="EMBL" id="KDS64749.1"/>
    </source>
</evidence>
<comment type="caution">
    <text evidence="1">The sequence shown here is derived from an EMBL/GenBank/DDBJ whole genome shotgun (WGS) entry which is preliminary data.</text>
</comment>
<dbReference type="PATRIC" id="fig|1339349.3.peg.157"/>
<sequence length="144" mass="16579">MKEEISFTQVPFDYPLCLNGQCPKAATCLRQLAMQSMPTEKDYWKIISPKRLATVKGECPFYRSSQKARYAKGFMNMLNSLPYNKRGIAIANLIAGFGQRTYYRARKGERLLLPEEQQSVLNVFRHLDAGMATEFDSYAEGYLW</sequence>
<gene>
    <name evidence="1" type="ORF">M094_3252</name>
</gene>
<accession>A0A078SS82</accession>
<dbReference type="InterPro" id="IPR045724">
    <property type="entry name" value="DUF6078"/>
</dbReference>
<dbReference type="Proteomes" id="UP000028013">
    <property type="component" value="Unassembled WGS sequence"/>
</dbReference>
<protein>
    <submittedName>
        <fullName evidence="1">Uncharacterized protein</fullName>
    </submittedName>
</protein>
<organism evidence="1 2">
    <name type="scientific">Bacteroides uniformis str. 3978 T3 ii</name>
    <dbReference type="NCBI Taxonomy" id="1339349"/>
    <lineage>
        <taxon>Bacteria</taxon>
        <taxon>Pseudomonadati</taxon>
        <taxon>Bacteroidota</taxon>
        <taxon>Bacteroidia</taxon>
        <taxon>Bacteroidales</taxon>
        <taxon>Bacteroidaceae</taxon>
        <taxon>Bacteroides</taxon>
    </lineage>
</organism>
<proteinExistence type="predicted"/>
<reference evidence="1 2" key="1">
    <citation type="submission" date="2014-04" db="EMBL/GenBank/DDBJ databases">
        <authorList>
            <person name="Sears C."/>
            <person name="Carroll K."/>
            <person name="Sack B.R."/>
            <person name="Qadri F."/>
            <person name="Myers L.L."/>
            <person name="Chung G.-T."/>
            <person name="Escheverria P."/>
            <person name="Fraser C.M."/>
            <person name="Sadzewicz L."/>
            <person name="Shefchek K.A."/>
            <person name="Tallon L."/>
            <person name="Das S.P."/>
            <person name="Daugherty S."/>
            <person name="Mongodin E.F."/>
        </authorList>
    </citation>
    <scope>NUCLEOTIDE SEQUENCE [LARGE SCALE GENOMIC DNA]</scope>
    <source>
        <strain evidence="1 2">3978 T3 ii</strain>
    </source>
</reference>
<name>A0A078SS82_BACUN</name>